<dbReference type="PANTHER" id="PTHR30419:SF2">
    <property type="entry name" value="LYSR FAMILY TRANSCRIPTIONAL REGULATOR"/>
    <property type="match status" value="1"/>
</dbReference>
<gene>
    <name evidence="5" type="ORF">ACFOY1_11290</name>
</gene>
<dbReference type="EMBL" id="JBHSBV010000003">
    <property type="protein sequence ID" value="MFC4201539.1"/>
    <property type="molecule type" value="Genomic_DNA"/>
</dbReference>
<keyword evidence="2" id="KW-0238">DNA-binding</keyword>
<dbReference type="PANTHER" id="PTHR30419">
    <property type="entry name" value="HTH-TYPE TRANSCRIPTIONAL REGULATOR YBHD"/>
    <property type="match status" value="1"/>
</dbReference>
<evidence type="ECO:0000256" key="1">
    <source>
        <dbReference type="ARBA" id="ARBA00023015"/>
    </source>
</evidence>
<dbReference type="Pfam" id="PF00126">
    <property type="entry name" value="HTH_1"/>
    <property type="match status" value="1"/>
</dbReference>
<keyword evidence="3" id="KW-0804">Transcription</keyword>
<dbReference type="Pfam" id="PF03466">
    <property type="entry name" value="LysR_substrate"/>
    <property type="match status" value="1"/>
</dbReference>
<evidence type="ECO:0000313" key="6">
    <source>
        <dbReference type="Proteomes" id="UP001595848"/>
    </source>
</evidence>
<comment type="caution">
    <text evidence="5">The sequence shown here is derived from an EMBL/GenBank/DDBJ whole genome shotgun (WGS) entry which is preliminary data.</text>
</comment>
<evidence type="ECO:0000256" key="2">
    <source>
        <dbReference type="ARBA" id="ARBA00023125"/>
    </source>
</evidence>
<feature type="domain" description="HTH lysR-type" evidence="4">
    <location>
        <begin position="1"/>
        <end position="60"/>
    </location>
</feature>
<keyword evidence="6" id="KW-1185">Reference proteome</keyword>
<proteinExistence type="predicted"/>
<dbReference type="RefSeq" id="WP_217963111.1">
    <property type="nucleotide sequence ID" value="NZ_JAHTBN010000002.1"/>
</dbReference>
<dbReference type="InterPro" id="IPR050950">
    <property type="entry name" value="HTH-type_LysR_regulators"/>
</dbReference>
<accession>A0ABV8NYD8</accession>
<dbReference type="InterPro" id="IPR000847">
    <property type="entry name" value="LysR_HTH_N"/>
</dbReference>
<sequence length="298" mass="31740">MRFDPVDLRLFLAVLEHGSLGRGAGDVHLAPASASERIAGMESALGAALLRRHRRGVEPTAAGEALARHARLILGQMEQMRGELLGYARGLKGSVRLLTNTAAMAQTLPPRLCRFLARHPDLSIDMEEKSSADIVLDLAQDKAELGVVADIADFSLLQTHVLAHDHLLVAAGPGHRLAGQASVTFAAIAGEAFVGVADAALQSHLDMRAARLGRRLHYRIRLKEMQDVAQLVEAGVGIAIVSSAAKARMSGRPGLAFLPLDEPWARRTLHLCARDFGVLSVPAALLAQGLQDSGVEPN</sequence>
<evidence type="ECO:0000313" key="5">
    <source>
        <dbReference type="EMBL" id="MFC4201539.1"/>
    </source>
</evidence>
<keyword evidence="1" id="KW-0805">Transcription regulation</keyword>
<dbReference type="Proteomes" id="UP001595848">
    <property type="component" value="Unassembled WGS sequence"/>
</dbReference>
<organism evidence="5 6">
    <name type="scientific">Candidimonas humi</name>
    <dbReference type="NCBI Taxonomy" id="683355"/>
    <lineage>
        <taxon>Bacteria</taxon>
        <taxon>Pseudomonadati</taxon>
        <taxon>Pseudomonadota</taxon>
        <taxon>Betaproteobacteria</taxon>
        <taxon>Burkholderiales</taxon>
        <taxon>Alcaligenaceae</taxon>
        <taxon>Candidimonas</taxon>
    </lineage>
</organism>
<evidence type="ECO:0000256" key="3">
    <source>
        <dbReference type="ARBA" id="ARBA00023163"/>
    </source>
</evidence>
<evidence type="ECO:0000259" key="4">
    <source>
        <dbReference type="PROSITE" id="PS50931"/>
    </source>
</evidence>
<reference evidence="6" key="1">
    <citation type="journal article" date="2019" name="Int. J. Syst. Evol. Microbiol.">
        <title>The Global Catalogue of Microorganisms (GCM) 10K type strain sequencing project: providing services to taxonomists for standard genome sequencing and annotation.</title>
        <authorList>
            <consortium name="The Broad Institute Genomics Platform"/>
            <consortium name="The Broad Institute Genome Sequencing Center for Infectious Disease"/>
            <person name="Wu L."/>
            <person name="Ma J."/>
        </authorList>
    </citation>
    <scope>NUCLEOTIDE SEQUENCE [LARGE SCALE GENOMIC DNA]</scope>
    <source>
        <strain evidence="6">LMG 24813</strain>
    </source>
</reference>
<dbReference type="InterPro" id="IPR005119">
    <property type="entry name" value="LysR_subst-bd"/>
</dbReference>
<dbReference type="PROSITE" id="PS50931">
    <property type="entry name" value="HTH_LYSR"/>
    <property type="match status" value="1"/>
</dbReference>
<name>A0ABV8NYD8_9BURK</name>
<protein>
    <submittedName>
        <fullName evidence="5">LysR substrate-binding domain-containing protein</fullName>
    </submittedName>
</protein>